<gene>
    <name evidence="4" type="ORF">GCM10011517_05770</name>
</gene>
<protein>
    <submittedName>
        <fullName evidence="4">Sporulation protein</fullName>
    </submittedName>
</protein>
<keyword evidence="5" id="KW-1185">Reference proteome</keyword>
<dbReference type="Gene3D" id="3.30.70.1070">
    <property type="entry name" value="Sporulation related repeat"/>
    <property type="match status" value="1"/>
</dbReference>
<evidence type="ECO:0000256" key="2">
    <source>
        <dbReference type="SAM" id="Phobius"/>
    </source>
</evidence>
<dbReference type="PROSITE" id="PS51724">
    <property type="entry name" value="SPOR"/>
    <property type="match status" value="1"/>
</dbReference>
<keyword evidence="2" id="KW-0812">Transmembrane</keyword>
<dbReference type="EMBL" id="BMKN01000001">
    <property type="protein sequence ID" value="GGE40966.1"/>
    <property type="molecule type" value="Genomic_DNA"/>
</dbReference>
<dbReference type="Proteomes" id="UP000606730">
    <property type="component" value="Unassembled WGS sequence"/>
</dbReference>
<evidence type="ECO:0000313" key="5">
    <source>
        <dbReference type="Proteomes" id="UP000606730"/>
    </source>
</evidence>
<dbReference type="AlphaFoldDB" id="A0A917ABR2"/>
<evidence type="ECO:0000259" key="3">
    <source>
        <dbReference type="PROSITE" id="PS51724"/>
    </source>
</evidence>
<organism evidence="4 5">
    <name type="scientific">Actibacterium pelagium</name>
    <dbReference type="NCBI Taxonomy" id="2029103"/>
    <lineage>
        <taxon>Bacteria</taxon>
        <taxon>Pseudomonadati</taxon>
        <taxon>Pseudomonadota</taxon>
        <taxon>Alphaproteobacteria</taxon>
        <taxon>Rhodobacterales</taxon>
        <taxon>Roseobacteraceae</taxon>
        <taxon>Actibacterium</taxon>
    </lineage>
</organism>
<keyword evidence="2" id="KW-1133">Transmembrane helix</keyword>
<sequence>MADIDFDDFADTSPSYSEGPKISNAVNWVGALVSLGLVGGVAFWGYDLMMRDVHGVPVVRALEGPMRVAPEDPGGRLAEHMGLAVNQVASEGEAAAPAERLVLAPRPVTLTESDKPLSNLRPAARIVPNTPVEQTPVEAATQNAITAPPPVTSGAEPITAPEPVLAATEPEEPVAPKPAVLTTPSGVEILPASVPGPSRSIRPSGRPAPSRFASATAAALAEAMAAPAAPAPTEVASVAAGAHLVQLGAFDSEAIARSEWDRLSGRFGSFLEGKQRLIQQAERGGRTFYRLRAVGFADLSDTRRFCAALTAEGAGCVPVTAK</sequence>
<dbReference type="InterPro" id="IPR007730">
    <property type="entry name" value="SPOR-like_dom"/>
</dbReference>
<feature type="region of interest" description="Disordered" evidence="1">
    <location>
        <begin position="189"/>
        <end position="210"/>
    </location>
</feature>
<reference evidence="4" key="1">
    <citation type="journal article" date="2014" name="Int. J. Syst. Evol. Microbiol.">
        <title>Complete genome sequence of Corynebacterium casei LMG S-19264T (=DSM 44701T), isolated from a smear-ripened cheese.</title>
        <authorList>
            <consortium name="US DOE Joint Genome Institute (JGI-PGF)"/>
            <person name="Walter F."/>
            <person name="Albersmeier A."/>
            <person name="Kalinowski J."/>
            <person name="Ruckert C."/>
        </authorList>
    </citation>
    <scope>NUCLEOTIDE SEQUENCE</scope>
    <source>
        <strain evidence="4">CGMCC 1.16012</strain>
    </source>
</reference>
<feature type="domain" description="SPOR" evidence="3">
    <location>
        <begin position="237"/>
        <end position="322"/>
    </location>
</feature>
<dbReference type="Pfam" id="PF05036">
    <property type="entry name" value="SPOR"/>
    <property type="match status" value="1"/>
</dbReference>
<comment type="caution">
    <text evidence="4">The sequence shown here is derived from an EMBL/GenBank/DDBJ whole genome shotgun (WGS) entry which is preliminary data.</text>
</comment>
<evidence type="ECO:0000313" key="4">
    <source>
        <dbReference type="EMBL" id="GGE40966.1"/>
    </source>
</evidence>
<keyword evidence="2" id="KW-0472">Membrane</keyword>
<name>A0A917ABR2_9RHOB</name>
<evidence type="ECO:0000256" key="1">
    <source>
        <dbReference type="SAM" id="MobiDB-lite"/>
    </source>
</evidence>
<accession>A0A917ABR2</accession>
<dbReference type="OrthoDB" id="8479416at2"/>
<dbReference type="InterPro" id="IPR036680">
    <property type="entry name" value="SPOR-like_sf"/>
</dbReference>
<proteinExistence type="predicted"/>
<dbReference type="GO" id="GO:0042834">
    <property type="term" value="F:peptidoglycan binding"/>
    <property type="evidence" value="ECO:0007669"/>
    <property type="project" value="InterPro"/>
</dbReference>
<dbReference type="RefSeq" id="WP_095596519.1">
    <property type="nucleotide sequence ID" value="NZ_BMKN01000001.1"/>
</dbReference>
<feature type="transmembrane region" description="Helical" evidence="2">
    <location>
        <begin position="25"/>
        <end position="46"/>
    </location>
</feature>
<reference evidence="4" key="2">
    <citation type="submission" date="2020-09" db="EMBL/GenBank/DDBJ databases">
        <authorList>
            <person name="Sun Q."/>
            <person name="Zhou Y."/>
        </authorList>
    </citation>
    <scope>NUCLEOTIDE SEQUENCE</scope>
    <source>
        <strain evidence="4">CGMCC 1.16012</strain>
    </source>
</reference>